<evidence type="ECO:0000256" key="5">
    <source>
        <dbReference type="ARBA" id="ARBA00022825"/>
    </source>
</evidence>
<sequence>YLAGQDANRAADINAMFADTSVKALLTMGGGWGSNRILPLLDYDLIHQNPKIILGYSDITSLVLAIYTCSQLVTFHGPMGTSTWNPFSINYVQRILFNGEAAKLQNSFSTPVETITSGKANGRLVGGNLSVLAAMVGSSYLPNWKNTILFVEDIGEDFYRIDRLLTQLKLAGILEQVSGFIFGKCTNCTEGDDGKPSLTLAQVLSDHIKPLGIPAWYGSMIGHVRDKFTVPVGVKVEIDANKGIIKMLESAVI</sequence>
<gene>
    <name evidence="9" type="ORF">F6J89_29010</name>
</gene>
<evidence type="ECO:0000256" key="1">
    <source>
        <dbReference type="ARBA" id="ARBA00010233"/>
    </source>
</evidence>
<dbReference type="SUPFAM" id="SSF52317">
    <property type="entry name" value="Class I glutamine amidotransferase-like"/>
    <property type="match status" value="1"/>
</dbReference>
<dbReference type="PANTHER" id="PTHR30237">
    <property type="entry name" value="MURAMOYLTETRAPEPTIDE CARBOXYPEPTIDASE"/>
    <property type="match status" value="1"/>
</dbReference>
<keyword evidence="3" id="KW-0645">Protease</keyword>
<keyword evidence="5" id="KW-0720">Serine protease</keyword>
<accession>A0A6B3NQM6</accession>
<comment type="similarity">
    <text evidence="1">Belongs to the peptidase S66 family.</text>
</comment>
<evidence type="ECO:0000313" key="9">
    <source>
        <dbReference type="EMBL" id="NER31548.1"/>
    </source>
</evidence>
<keyword evidence="4" id="KW-0378">Hydrolase</keyword>
<dbReference type="GO" id="GO:0004180">
    <property type="term" value="F:carboxypeptidase activity"/>
    <property type="evidence" value="ECO:0007669"/>
    <property type="project" value="UniProtKB-KW"/>
</dbReference>
<dbReference type="EMBL" id="JAAHFQ010000855">
    <property type="protein sequence ID" value="NER31548.1"/>
    <property type="molecule type" value="Genomic_DNA"/>
</dbReference>
<feature type="domain" description="LD-carboxypeptidase C-terminal" evidence="8">
    <location>
        <begin position="121"/>
        <end position="238"/>
    </location>
</feature>
<feature type="active site" description="Charge relay system" evidence="6">
    <location>
        <position position="223"/>
    </location>
</feature>
<dbReference type="Gene3D" id="3.40.50.10740">
    <property type="entry name" value="Class I glutamine amidotransferase-like"/>
    <property type="match status" value="1"/>
</dbReference>
<feature type="active site" description="Nucleophile" evidence="6">
    <location>
        <position position="57"/>
    </location>
</feature>
<dbReference type="SUPFAM" id="SSF141986">
    <property type="entry name" value="LD-carboxypeptidase A C-terminal domain-like"/>
    <property type="match status" value="1"/>
</dbReference>
<dbReference type="Pfam" id="PF02016">
    <property type="entry name" value="Peptidase_S66"/>
    <property type="match status" value="1"/>
</dbReference>
<feature type="active site" description="Charge relay system" evidence="6">
    <location>
        <position position="152"/>
    </location>
</feature>
<evidence type="ECO:0000259" key="7">
    <source>
        <dbReference type="Pfam" id="PF02016"/>
    </source>
</evidence>
<comment type="caution">
    <text evidence="9">The sequence shown here is derived from an EMBL/GenBank/DDBJ whole genome shotgun (WGS) entry which is preliminary data.</text>
</comment>
<dbReference type="Gene3D" id="3.50.30.60">
    <property type="entry name" value="LD-carboxypeptidase A C-terminal domain-like"/>
    <property type="match status" value="1"/>
</dbReference>
<dbReference type="PANTHER" id="PTHR30237:SF2">
    <property type="entry name" value="MUREIN TETRAPEPTIDE CARBOXYPEPTIDASE"/>
    <property type="match status" value="1"/>
</dbReference>
<dbReference type="CDD" id="cd07025">
    <property type="entry name" value="Peptidase_S66"/>
    <property type="match status" value="1"/>
</dbReference>
<proteinExistence type="inferred from homology"/>
<feature type="non-terminal residue" evidence="9">
    <location>
        <position position="1"/>
    </location>
</feature>
<dbReference type="AlphaFoldDB" id="A0A6B3NQM6"/>
<dbReference type="InterPro" id="IPR003507">
    <property type="entry name" value="S66_fam"/>
</dbReference>
<dbReference type="GO" id="GO:0008236">
    <property type="term" value="F:serine-type peptidase activity"/>
    <property type="evidence" value="ECO:0007669"/>
    <property type="project" value="UniProtKB-KW"/>
</dbReference>
<feature type="domain" description="LD-carboxypeptidase N-terminal" evidence="7">
    <location>
        <begin position="1"/>
        <end position="77"/>
    </location>
</feature>
<evidence type="ECO:0000256" key="4">
    <source>
        <dbReference type="ARBA" id="ARBA00022801"/>
    </source>
</evidence>
<evidence type="ECO:0000256" key="6">
    <source>
        <dbReference type="PIRSR" id="PIRSR028757-1"/>
    </source>
</evidence>
<dbReference type="InterPro" id="IPR027461">
    <property type="entry name" value="Carboxypeptidase_A_C_sf"/>
</dbReference>
<dbReference type="InterPro" id="IPR040921">
    <property type="entry name" value="Peptidase_S66C"/>
</dbReference>
<name>A0A6B3NQM6_9CYAN</name>
<organism evidence="9">
    <name type="scientific">Symploca sp. SIO1C4</name>
    <dbReference type="NCBI Taxonomy" id="2607765"/>
    <lineage>
        <taxon>Bacteria</taxon>
        <taxon>Bacillati</taxon>
        <taxon>Cyanobacteriota</taxon>
        <taxon>Cyanophyceae</taxon>
        <taxon>Coleofasciculales</taxon>
        <taxon>Coleofasciculaceae</taxon>
        <taxon>Symploca</taxon>
    </lineage>
</organism>
<evidence type="ECO:0000256" key="2">
    <source>
        <dbReference type="ARBA" id="ARBA00022645"/>
    </source>
</evidence>
<dbReference type="GO" id="GO:0006508">
    <property type="term" value="P:proteolysis"/>
    <property type="evidence" value="ECO:0007669"/>
    <property type="project" value="UniProtKB-KW"/>
</dbReference>
<dbReference type="PIRSF" id="PIRSF028757">
    <property type="entry name" value="LD-carboxypeptidase"/>
    <property type="match status" value="1"/>
</dbReference>
<dbReference type="InterPro" id="IPR027478">
    <property type="entry name" value="LdcA_N"/>
</dbReference>
<dbReference type="InterPro" id="IPR029062">
    <property type="entry name" value="Class_I_gatase-like"/>
</dbReference>
<evidence type="ECO:0000259" key="8">
    <source>
        <dbReference type="Pfam" id="PF17676"/>
    </source>
</evidence>
<keyword evidence="2 9" id="KW-0121">Carboxypeptidase</keyword>
<evidence type="ECO:0000256" key="3">
    <source>
        <dbReference type="ARBA" id="ARBA00022670"/>
    </source>
</evidence>
<protein>
    <submittedName>
        <fullName evidence="9">LD-carboxypeptidase</fullName>
    </submittedName>
</protein>
<dbReference type="InterPro" id="IPR040449">
    <property type="entry name" value="Peptidase_S66_N"/>
</dbReference>
<reference evidence="9" key="1">
    <citation type="submission" date="2019-11" db="EMBL/GenBank/DDBJ databases">
        <title>Genomic insights into an expanded diversity of filamentous marine cyanobacteria reveals the extraordinary biosynthetic potential of Moorea and Okeania.</title>
        <authorList>
            <person name="Ferreira Leao T."/>
            <person name="Wang M."/>
            <person name="Moss N."/>
            <person name="Da Silva R."/>
            <person name="Sanders J."/>
            <person name="Nurk S."/>
            <person name="Gurevich A."/>
            <person name="Humphrey G."/>
            <person name="Reher R."/>
            <person name="Zhu Q."/>
            <person name="Belda-Ferre P."/>
            <person name="Glukhov E."/>
            <person name="Rex R."/>
            <person name="Dorrestein P.C."/>
            <person name="Knight R."/>
            <person name="Pevzner P."/>
            <person name="Gerwick W.H."/>
            <person name="Gerwick L."/>
        </authorList>
    </citation>
    <scope>NUCLEOTIDE SEQUENCE</scope>
    <source>
        <strain evidence="9">SIO1C4</strain>
    </source>
</reference>
<dbReference type="Pfam" id="PF17676">
    <property type="entry name" value="Peptidase_S66C"/>
    <property type="match status" value="1"/>
</dbReference>